<dbReference type="OrthoDB" id="10248475at2759"/>
<feature type="compositionally biased region" description="Basic and acidic residues" evidence="4">
    <location>
        <begin position="332"/>
        <end position="343"/>
    </location>
</feature>
<comment type="similarity">
    <text evidence="1">Belongs to the WD repeat WDR55 family.</text>
</comment>
<evidence type="ECO:0000256" key="2">
    <source>
        <dbReference type="ARBA" id="ARBA00022574"/>
    </source>
</evidence>
<dbReference type="InterPro" id="IPR001680">
    <property type="entry name" value="WD40_rpt"/>
</dbReference>
<evidence type="ECO:0000256" key="1">
    <source>
        <dbReference type="ARBA" id="ARBA00007625"/>
    </source>
</evidence>
<feature type="region of interest" description="Disordered" evidence="4">
    <location>
        <begin position="323"/>
        <end position="412"/>
    </location>
</feature>
<proteinExistence type="inferred from homology"/>
<dbReference type="AlphaFoldDB" id="A0A5J4UNK7"/>
<keyword evidence="2" id="KW-0853">WD repeat</keyword>
<sequence>MCATAFVSGEIGLFDRNQHAEQTMISRTLPVYDDSTVRSLNFSPNGMIFVGRTNNSVDIIDPNVDWRKNKHGKPICITNSLVNTQPVSSSFIFDDNRISCGGEEGAITIWDIRQANSPSHLYKDTHEGYITDFSTSNSNQLLAATSEDGAFSIFNISNGQVEFITCSEDLEQPLQCCCFLEQPESQQQIINRDQNDKIDKQTFVVAPQESSSLMLFNVPDFGMVNCRMNLNAKNECVATCIVGWDDSTFLSSWDDGLIRVQSSRKKKILLNIGKHTNGITGCDKIVLSPDRALIASVAFTNEIILWKTEQIFEITGIGDDDELSFSESSSNESEKDNDSESSHKQPTKKRRMEDGSESIQMSESSEDENTKEDKQIHFRNKNLKDESNSEERRKSNIDSDSSDSDLSKPIKPKKRKRYQIFLHFCFFLFL</sequence>
<evidence type="ECO:0000256" key="3">
    <source>
        <dbReference type="ARBA" id="ARBA00022737"/>
    </source>
</evidence>
<dbReference type="Gene3D" id="2.130.10.10">
    <property type="entry name" value="YVTN repeat-like/Quinoprotein amine dehydrogenase"/>
    <property type="match status" value="2"/>
</dbReference>
<evidence type="ECO:0000313" key="5">
    <source>
        <dbReference type="EMBL" id="KAA6371560.1"/>
    </source>
</evidence>
<evidence type="ECO:0000313" key="6">
    <source>
        <dbReference type="Proteomes" id="UP000324800"/>
    </source>
</evidence>
<comment type="caution">
    <text evidence="5">The sequence shown here is derived from an EMBL/GenBank/DDBJ whole genome shotgun (WGS) entry which is preliminary data.</text>
</comment>
<gene>
    <name evidence="5" type="ORF">EZS28_032913</name>
</gene>
<dbReference type="SUPFAM" id="SSF50978">
    <property type="entry name" value="WD40 repeat-like"/>
    <property type="match status" value="1"/>
</dbReference>
<dbReference type="PANTHER" id="PTHR44019">
    <property type="entry name" value="WD REPEAT-CONTAINING PROTEIN 55"/>
    <property type="match status" value="1"/>
</dbReference>
<dbReference type="Proteomes" id="UP000324800">
    <property type="component" value="Unassembled WGS sequence"/>
</dbReference>
<dbReference type="InterPro" id="IPR050505">
    <property type="entry name" value="WDR55/POC1"/>
</dbReference>
<feature type="compositionally biased region" description="Basic and acidic residues" evidence="4">
    <location>
        <begin position="371"/>
        <end position="397"/>
    </location>
</feature>
<accession>A0A5J4UNK7</accession>
<dbReference type="PANTHER" id="PTHR44019:SF20">
    <property type="entry name" value="WD REPEAT-CONTAINING PROTEIN 55"/>
    <property type="match status" value="1"/>
</dbReference>
<dbReference type="EMBL" id="SNRW01014352">
    <property type="protein sequence ID" value="KAA6371560.1"/>
    <property type="molecule type" value="Genomic_DNA"/>
</dbReference>
<keyword evidence="3" id="KW-0677">Repeat</keyword>
<reference evidence="5 6" key="1">
    <citation type="submission" date="2019-03" db="EMBL/GenBank/DDBJ databases">
        <title>Single cell metagenomics reveals metabolic interactions within the superorganism composed of flagellate Streblomastix strix and complex community of Bacteroidetes bacteria on its surface.</title>
        <authorList>
            <person name="Treitli S.C."/>
            <person name="Kolisko M."/>
            <person name="Husnik F."/>
            <person name="Keeling P."/>
            <person name="Hampl V."/>
        </authorList>
    </citation>
    <scope>NUCLEOTIDE SEQUENCE [LARGE SCALE GENOMIC DNA]</scope>
    <source>
        <strain evidence="5">ST1C</strain>
    </source>
</reference>
<organism evidence="5 6">
    <name type="scientific">Streblomastix strix</name>
    <dbReference type="NCBI Taxonomy" id="222440"/>
    <lineage>
        <taxon>Eukaryota</taxon>
        <taxon>Metamonada</taxon>
        <taxon>Preaxostyla</taxon>
        <taxon>Oxymonadida</taxon>
        <taxon>Streblomastigidae</taxon>
        <taxon>Streblomastix</taxon>
    </lineage>
</organism>
<dbReference type="InterPro" id="IPR015943">
    <property type="entry name" value="WD40/YVTN_repeat-like_dom_sf"/>
</dbReference>
<protein>
    <submittedName>
        <fullName evidence="5">Uncharacterized protein</fullName>
    </submittedName>
</protein>
<evidence type="ECO:0000256" key="4">
    <source>
        <dbReference type="SAM" id="MobiDB-lite"/>
    </source>
</evidence>
<dbReference type="SMART" id="SM00320">
    <property type="entry name" value="WD40"/>
    <property type="match status" value="5"/>
</dbReference>
<dbReference type="InterPro" id="IPR036322">
    <property type="entry name" value="WD40_repeat_dom_sf"/>
</dbReference>
<name>A0A5J4UNK7_9EUKA</name>